<keyword evidence="6" id="KW-0328">Glycosyltransferase</keyword>
<dbReference type="EMBL" id="CP001751">
    <property type="protein sequence ID" value="ADE38949.1"/>
    <property type="molecule type" value="Genomic_DNA"/>
</dbReference>
<dbReference type="HAMAP" id="MF_02079">
    <property type="entry name" value="PGT_RodA"/>
    <property type="match status" value="1"/>
</dbReference>
<dbReference type="GO" id="GO:0008955">
    <property type="term" value="F:peptidoglycan glycosyltransferase activity"/>
    <property type="evidence" value="ECO:0007669"/>
    <property type="project" value="UniProtKB-UniRule"/>
</dbReference>
<dbReference type="GO" id="GO:0071555">
    <property type="term" value="P:cell wall organization"/>
    <property type="evidence" value="ECO:0007669"/>
    <property type="project" value="UniProtKB-KW"/>
</dbReference>
<keyword evidence="4 6" id="KW-1133">Transmembrane helix</keyword>
<name>D5BRQ2_PUNMI</name>
<keyword evidence="6" id="KW-0808">Transferase</keyword>
<comment type="pathway">
    <text evidence="6">Cell wall biogenesis; peptidoglycan biosynthesis.</text>
</comment>
<dbReference type="UniPathway" id="UPA00219"/>
<evidence type="ECO:0000256" key="5">
    <source>
        <dbReference type="ARBA" id="ARBA00023136"/>
    </source>
</evidence>
<dbReference type="EC" id="2.4.99.28" evidence="6"/>
<feature type="transmembrane region" description="Helical" evidence="6">
    <location>
        <begin position="12"/>
        <end position="33"/>
    </location>
</feature>
<dbReference type="GO" id="GO:0051301">
    <property type="term" value="P:cell division"/>
    <property type="evidence" value="ECO:0007669"/>
    <property type="project" value="InterPro"/>
</dbReference>
<dbReference type="eggNOG" id="COG0772">
    <property type="taxonomic scope" value="Bacteria"/>
</dbReference>
<evidence type="ECO:0000256" key="2">
    <source>
        <dbReference type="ARBA" id="ARBA00022692"/>
    </source>
</evidence>
<evidence type="ECO:0000256" key="3">
    <source>
        <dbReference type="ARBA" id="ARBA00022960"/>
    </source>
</evidence>
<comment type="similarity">
    <text evidence="6">Belongs to the SEDS family. MrdB/RodA subfamily.</text>
</comment>
<feature type="transmembrane region" description="Helical" evidence="6">
    <location>
        <begin position="69"/>
        <end position="91"/>
    </location>
</feature>
<dbReference type="InterPro" id="IPR001182">
    <property type="entry name" value="FtsW/RodA"/>
</dbReference>
<dbReference type="InterPro" id="IPR011923">
    <property type="entry name" value="RodA/MrdB"/>
</dbReference>
<protein>
    <recommendedName>
        <fullName evidence="6">Peptidoglycan glycosyltransferase MrdB</fullName>
        <shortName evidence="6">PGT</shortName>
        <ecNumber evidence="6">2.4.99.28</ecNumber>
    </recommendedName>
    <alternativeName>
        <fullName evidence="6">Cell elongation protein RodA</fullName>
    </alternativeName>
    <alternativeName>
        <fullName evidence="6">Cell wall polymerase</fullName>
    </alternativeName>
    <alternativeName>
        <fullName evidence="6">Peptidoglycan polymerase</fullName>
        <shortName evidence="6">PG polymerase</shortName>
    </alternativeName>
</protein>
<feature type="transmembrane region" description="Helical" evidence="6">
    <location>
        <begin position="45"/>
        <end position="62"/>
    </location>
</feature>
<proteinExistence type="inferred from homology"/>
<dbReference type="PANTHER" id="PTHR30474:SF1">
    <property type="entry name" value="PEPTIDOGLYCAN GLYCOSYLTRANSFERASE MRDB"/>
    <property type="match status" value="1"/>
</dbReference>
<keyword evidence="5 6" id="KW-0472">Membrane</keyword>
<evidence type="ECO:0000256" key="4">
    <source>
        <dbReference type="ARBA" id="ARBA00022989"/>
    </source>
</evidence>
<dbReference type="NCBIfam" id="TIGR02210">
    <property type="entry name" value="rodA_shape"/>
    <property type="match status" value="1"/>
</dbReference>
<accession>D5BRQ2</accession>
<dbReference type="GO" id="GO:0009252">
    <property type="term" value="P:peptidoglycan biosynthetic process"/>
    <property type="evidence" value="ECO:0007669"/>
    <property type="project" value="UniProtKB-UniRule"/>
</dbReference>
<comment type="function">
    <text evidence="6">Peptidoglycan polymerase that is essential for cell wall elongation.</text>
</comment>
<dbReference type="GO" id="GO:0008360">
    <property type="term" value="P:regulation of cell shape"/>
    <property type="evidence" value="ECO:0007669"/>
    <property type="project" value="UniProtKB-KW"/>
</dbReference>
<keyword evidence="6" id="KW-0961">Cell wall biogenesis/degradation</keyword>
<keyword evidence="8" id="KW-1185">Reference proteome</keyword>
<dbReference type="KEGG" id="apb:SAR116_0706"/>
<dbReference type="GO" id="GO:0015648">
    <property type="term" value="F:lipid-linked peptidoglycan transporter activity"/>
    <property type="evidence" value="ECO:0007669"/>
    <property type="project" value="TreeGrafter"/>
</dbReference>
<dbReference type="GO" id="GO:0032153">
    <property type="term" value="C:cell division site"/>
    <property type="evidence" value="ECO:0007669"/>
    <property type="project" value="TreeGrafter"/>
</dbReference>
<dbReference type="PANTHER" id="PTHR30474">
    <property type="entry name" value="CELL CYCLE PROTEIN"/>
    <property type="match status" value="1"/>
</dbReference>
<feature type="transmembrane region" description="Helical" evidence="6">
    <location>
        <begin position="270"/>
        <end position="292"/>
    </location>
</feature>
<keyword evidence="6" id="KW-1003">Cell membrane</keyword>
<dbReference type="STRING" id="488538.SAR116_0706"/>
<evidence type="ECO:0000313" key="7">
    <source>
        <dbReference type="EMBL" id="ADE38949.1"/>
    </source>
</evidence>
<reference evidence="7 8" key="1">
    <citation type="journal article" date="2010" name="J. Bacteriol.">
        <title>Complete genome sequence of "Candidatus Puniceispirillum marinum" IMCC1322, a representative of the SAR116 clade in the Alphaproteobacteria.</title>
        <authorList>
            <person name="Oh H.M."/>
            <person name="Kwon K.K."/>
            <person name="Kang I."/>
            <person name="Kang S.G."/>
            <person name="Lee J.H."/>
            <person name="Kim S.J."/>
            <person name="Cho J.C."/>
        </authorList>
    </citation>
    <scope>NUCLEOTIDE SEQUENCE [LARGE SCALE GENOMIC DNA]</scope>
    <source>
        <strain evidence="7 8">IMCC1322</strain>
    </source>
</reference>
<organism evidence="7 8">
    <name type="scientific">Puniceispirillum marinum (strain IMCC1322)</name>
    <dbReference type="NCBI Taxonomy" id="488538"/>
    <lineage>
        <taxon>Bacteria</taxon>
        <taxon>Pseudomonadati</taxon>
        <taxon>Pseudomonadota</taxon>
        <taxon>Alphaproteobacteria</taxon>
        <taxon>Candidatus Puniceispirillales</taxon>
        <taxon>Candidatus Puniceispirillaceae</taxon>
        <taxon>Candidatus Puniceispirillum</taxon>
    </lineage>
</organism>
<feature type="transmembrane region" description="Helical" evidence="6">
    <location>
        <begin position="334"/>
        <end position="357"/>
    </location>
</feature>
<feature type="transmembrane region" description="Helical" evidence="6">
    <location>
        <begin position="158"/>
        <end position="176"/>
    </location>
</feature>
<dbReference type="GO" id="GO:0005886">
    <property type="term" value="C:plasma membrane"/>
    <property type="evidence" value="ECO:0007669"/>
    <property type="project" value="UniProtKB-SubCell"/>
</dbReference>
<dbReference type="Pfam" id="PF01098">
    <property type="entry name" value="FTSW_RODA_SPOVE"/>
    <property type="match status" value="1"/>
</dbReference>
<keyword evidence="6" id="KW-0573">Peptidoglycan synthesis</keyword>
<dbReference type="Proteomes" id="UP000007460">
    <property type="component" value="Chromosome"/>
</dbReference>
<feature type="transmembrane region" description="Helical" evidence="6">
    <location>
        <begin position="304"/>
        <end position="328"/>
    </location>
</feature>
<keyword evidence="6" id="KW-0997">Cell inner membrane</keyword>
<feature type="transmembrane region" description="Helical" evidence="6">
    <location>
        <begin position="134"/>
        <end position="152"/>
    </location>
</feature>
<sequence length="362" mass="39233">MMAVGKVLVRIPWHIIFLAGILVVVGSLALYSASEGSWVPWAGRHAMRAGAGLAIVIVFAFIDFKYIRAIVYPLFLATIIVLILLLFIGTGSGVSRWITVGGFTFQPSEPAKIAVILVLARYFDEQPADKFQSILTYLPTLVLVGVPFLLVLKQPDLGTALMLFLGAVAVIFVAGIPWRYVTIAFISGCAAIPVLWMNLHAYQKARVMTFLNPEADMLGTGYQITQSKIALGSGGMFGKGFLLGSQTHLNYLPEKQTDFVFTMIGEEFGLVGNLFIMLIYMLIIAAILHISYRVASRFAQLTCVGIAVMLFLYMFVNVAMVTGLLPVVGAPLPLISYGGTAMLTVFAGIGIVASANVHDRIE</sequence>
<evidence type="ECO:0000256" key="1">
    <source>
        <dbReference type="ARBA" id="ARBA00004141"/>
    </source>
</evidence>
<dbReference type="RefSeq" id="WP_013045578.1">
    <property type="nucleotide sequence ID" value="NC_014010.1"/>
</dbReference>
<evidence type="ECO:0000313" key="8">
    <source>
        <dbReference type="Proteomes" id="UP000007460"/>
    </source>
</evidence>
<keyword evidence="2 6" id="KW-0812">Transmembrane</keyword>
<comment type="subcellular location">
    <subcellularLocation>
        <location evidence="6">Cell inner membrane</location>
        <topology evidence="6">Multi-pass membrane protein</topology>
    </subcellularLocation>
    <subcellularLocation>
        <location evidence="1">Membrane</location>
        <topology evidence="1">Multi-pass membrane protein</topology>
    </subcellularLocation>
</comment>
<comment type="catalytic activity">
    <reaction evidence="6">
        <text>[GlcNAc-(1-&gt;4)-Mur2Ac(oyl-L-Ala-gamma-D-Glu-L-Lys-D-Ala-D-Ala)](n)-di-trans,octa-cis-undecaprenyl diphosphate + beta-D-GlcNAc-(1-&gt;4)-Mur2Ac(oyl-L-Ala-gamma-D-Glu-L-Lys-D-Ala-D-Ala)-di-trans,octa-cis-undecaprenyl diphosphate = [GlcNAc-(1-&gt;4)-Mur2Ac(oyl-L-Ala-gamma-D-Glu-L-Lys-D-Ala-D-Ala)](n+1)-di-trans,octa-cis-undecaprenyl diphosphate + di-trans,octa-cis-undecaprenyl diphosphate + H(+)</text>
        <dbReference type="Rhea" id="RHEA:23708"/>
        <dbReference type="Rhea" id="RHEA-COMP:9602"/>
        <dbReference type="Rhea" id="RHEA-COMP:9603"/>
        <dbReference type="ChEBI" id="CHEBI:15378"/>
        <dbReference type="ChEBI" id="CHEBI:58405"/>
        <dbReference type="ChEBI" id="CHEBI:60033"/>
        <dbReference type="ChEBI" id="CHEBI:78435"/>
        <dbReference type="EC" id="2.4.99.28"/>
    </reaction>
</comment>
<dbReference type="HOGENOM" id="CLU_029243_2_2_5"/>
<keyword evidence="3 6" id="KW-0133">Cell shape</keyword>
<gene>
    <name evidence="6" type="primary">mrdB</name>
    <name evidence="6" type="synonym">rodA</name>
    <name evidence="7" type="ordered locus">SAR116_0706</name>
</gene>
<feature type="transmembrane region" description="Helical" evidence="6">
    <location>
        <begin position="183"/>
        <end position="202"/>
    </location>
</feature>
<evidence type="ECO:0000256" key="6">
    <source>
        <dbReference type="HAMAP-Rule" id="MF_02079"/>
    </source>
</evidence>
<dbReference type="AlphaFoldDB" id="D5BRQ2"/>